<protein>
    <submittedName>
        <fullName evidence="1">Uncharacterized protein</fullName>
    </submittedName>
</protein>
<organism evidence="1">
    <name type="scientific">viral metagenome</name>
    <dbReference type="NCBI Taxonomy" id="1070528"/>
    <lineage>
        <taxon>unclassified sequences</taxon>
        <taxon>metagenomes</taxon>
        <taxon>organismal metagenomes</taxon>
    </lineage>
</organism>
<sequence length="56" mass="6381">MIYSSTSESVLENQIRAIKSMKYLDVFEQSDLDKQTCWCITFGVIIGLLFLKACLS</sequence>
<dbReference type="AlphaFoldDB" id="A0A6C0K7B2"/>
<dbReference type="EMBL" id="MN740828">
    <property type="protein sequence ID" value="QHU13935.1"/>
    <property type="molecule type" value="Genomic_DNA"/>
</dbReference>
<name>A0A6C0K7B2_9ZZZZ</name>
<evidence type="ECO:0000313" key="1">
    <source>
        <dbReference type="EMBL" id="QHU13935.1"/>
    </source>
</evidence>
<reference evidence="1" key="1">
    <citation type="journal article" date="2020" name="Nature">
        <title>Giant virus diversity and host interactions through global metagenomics.</title>
        <authorList>
            <person name="Schulz F."/>
            <person name="Roux S."/>
            <person name="Paez-Espino D."/>
            <person name="Jungbluth S."/>
            <person name="Walsh D.A."/>
            <person name="Denef V.J."/>
            <person name="McMahon K.D."/>
            <person name="Konstantinidis K.T."/>
            <person name="Eloe-Fadrosh E.A."/>
            <person name="Kyrpides N.C."/>
            <person name="Woyke T."/>
        </authorList>
    </citation>
    <scope>NUCLEOTIDE SEQUENCE</scope>
    <source>
        <strain evidence="1">GVMAG-S-1101182-85</strain>
    </source>
</reference>
<accession>A0A6C0K7B2</accession>
<proteinExistence type="predicted"/>